<evidence type="ECO:0000313" key="4">
    <source>
        <dbReference type="Proteomes" id="UP000248214"/>
    </source>
</evidence>
<dbReference type="EMBL" id="PDOD01000002">
    <property type="protein sequence ID" value="PYZ93403.1"/>
    <property type="molecule type" value="Genomic_DNA"/>
</dbReference>
<name>A0A323TLG7_9BACI</name>
<reference evidence="3 4" key="1">
    <citation type="submission" date="2017-10" db="EMBL/GenBank/DDBJ databases">
        <title>Bacillus sp. nov., a halophilic bacterium isolated from a Keqin Lake.</title>
        <authorList>
            <person name="Wang H."/>
        </authorList>
    </citation>
    <scope>NUCLEOTIDE SEQUENCE [LARGE SCALE GENOMIC DNA]</scope>
    <source>
        <strain evidence="3 4">KQ-12</strain>
    </source>
</reference>
<sequence length="336" mass="38318">MKCKNLLKRLLVIIIISSLFIFPQGYLAEPLEDSELNFKELVVQVMPQYVEPEGWEEGKPAVLVGQHGIFTYQGETSFEGEFRVSVPHQEPAFTLSLVGKFDEEGIVHEVDAELDEETGHLVWEPEEELEQGDEYRFVIEYYYDPYEETDPYQFFYNYELELPAETMSLLLFEPFGAEDFTMSEEADRETEMFGVLAHAYDSEDAEVGTTFNLDISYEKEDSVTTLEAMETQTPPDDDIHAQFRDDSSPEAAAGNGGTPLIDTESALMISLSIIIAGMFVFFGLRSRGSQVNVKEKSRSKAVHVDPEIDTKELRQKLIRGEIDEETYKKERSKRSS</sequence>
<feature type="transmembrane region" description="Helical" evidence="2">
    <location>
        <begin position="265"/>
        <end position="284"/>
    </location>
</feature>
<dbReference type="Proteomes" id="UP000248214">
    <property type="component" value="Unassembled WGS sequence"/>
</dbReference>
<evidence type="ECO:0008006" key="5">
    <source>
        <dbReference type="Google" id="ProtNLM"/>
    </source>
</evidence>
<evidence type="ECO:0000313" key="3">
    <source>
        <dbReference type="EMBL" id="PYZ93403.1"/>
    </source>
</evidence>
<comment type="caution">
    <text evidence="3">The sequence shown here is derived from an EMBL/GenBank/DDBJ whole genome shotgun (WGS) entry which is preliminary data.</text>
</comment>
<evidence type="ECO:0000256" key="2">
    <source>
        <dbReference type="SAM" id="Phobius"/>
    </source>
</evidence>
<accession>A0A323TLG7</accession>
<evidence type="ECO:0000256" key="1">
    <source>
        <dbReference type="SAM" id="MobiDB-lite"/>
    </source>
</evidence>
<keyword evidence="4" id="KW-1185">Reference proteome</keyword>
<keyword evidence="2" id="KW-1133">Transmembrane helix</keyword>
<protein>
    <recommendedName>
        <fullName evidence="5">SHOCT domain-containing protein</fullName>
    </recommendedName>
</protein>
<dbReference type="AlphaFoldDB" id="A0A323TLG7"/>
<keyword evidence="2" id="KW-0812">Transmembrane</keyword>
<gene>
    <name evidence="3" type="ORF">CR194_09475</name>
</gene>
<dbReference type="RefSeq" id="WP_110609435.1">
    <property type="nucleotide sequence ID" value="NZ_PDOD01000002.1"/>
</dbReference>
<proteinExistence type="predicted"/>
<feature type="compositionally biased region" description="Basic and acidic residues" evidence="1">
    <location>
        <begin position="237"/>
        <end position="247"/>
    </location>
</feature>
<feature type="region of interest" description="Disordered" evidence="1">
    <location>
        <begin position="232"/>
        <end position="258"/>
    </location>
</feature>
<keyword evidence="2" id="KW-0472">Membrane</keyword>
<dbReference type="OrthoDB" id="2790201at2"/>
<organism evidence="3 4">
    <name type="scientific">Salipaludibacillus keqinensis</name>
    <dbReference type="NCBI Taxonomy" id="2045207"/>
    <lineage>
        <taxon>Bacteria</taxon>
        <taxon>Bacillati</taxon>
        <taxon>Bacillota</taxon>
        <taxon>Bacilli</taxon>
        <taxon>Bacillales</taxon>
        <taxon>Bacillaceae</taxon>
    </lineage>
</organism>